<dbReference type="OrthoDB" id="9780520at2"/>
<gene>
    <name evidence="4" type="ORF">DK869_04610</name>
</gene>
<comment type="caution">
    <text evidence="4">The sequence shown here is derived from an EMBL/GenBank/DDBJ whole genome shotgun (WGS) entry which is preliminary data.</text>
</comment>
<dbReference type="InterPro" id="IPR036291">
    <property type="entry name" value="NAD(P)-bd_dom_sf"/>
</dbReference>
<reference evidence="4 5" key="1">
    <citation type="submission" date="2018-05" db="EMBL/GenBank/DDBJ databases">
        <title>Reference genomes for bee gut microbiota database.</title>
        <authorList>
            <person name="Ellegaard K.M."/>
        </authorList>
    </citation>
    <scope>NUCLEOTIDE SEQUENCE [LARGE SCALE GENOMIC DNA]</scope>
    <source>
        <strain evidence="4 5">ESL0284</strain>
    </source>
</reference>
<dbReference type="NCBIfam" id="TIGR02824">
    <property type="entry name" value="quinone_pig3"/>
    <property type="match status" value="1"/>
</dbReference>
<dbReference type="InterPro" id="IPR013149">
    <property type="entry name" value="ADH-like_C"/>
</dbReference>
<evidence type="ECO:0000256" key="2">
    <source>
        <dbReference type="ARBA" id="ARBA00023002"/>
    </source>
</evidence>
<feature type="domain" description="Enoyl reductase (ER)" evidence="3">
    <location>
        <begin position="10"/>
        <end position="323"/>
    </location>
</feature>
<dbReference type="InterPro" id="IPR013154">
    <property type="entry name" value="ADH-like_N"/>
</dbReference>
<dbReference type="InterPro" id="IPR020843">
    <property type="entry name" value="ER"/>
</dbReference>
<dbReference type="SMART" id="SM00829">
    <property type="entry name" value="PKS_ER"/>
    <property type="match status" value="1"/>
</dbReference>
<sequence>MQAVIFDQPGNPDVLKLSSIPIPLPRRNEVLIKVEAAGINRPDIVQRQGNYPPPKNANPHLGLEIAGEIVSSPSNSHFSIGDKVCALTNGGGYAQYCSVPYVQCLPWPKQYNAIKAAALPETFFTVWTNLFAIGNLKPNDSLLIHGGSGGIGTTAIQLAKAFGATIYTTVGTEEKGSFCKKLGATDFINYKKDNFYEKIKSLTNKQGVNLILDIMGASYFSDNIKSLSEEGRLVIISFQGGIKAENVNLGLIAMKRVTVTGSTLRPRDTKFKGKIARALHKHVWPLLDTGIIEPQVFKIFPFEQVRKAHQLMESNKHIGKIVLDLSQFSD</sequence>
<dbReference type="SUPFAM" id="SSF50129">
    <property type="entry name" value="GroES-like"/>
    <property type="match status" value="1"/>
</dbReference>
<evidence type="ECO:0000256" key="1">
    <source>
        <dbReference type="ARBA" id="ARBA00022857"/>
    </source>
</evidence>
<organism evidence="4 5">
    <name type="scientific">Commensalibacter melissae</name>
    <dbReference type="NCBI Taxonomy" id="2070537"/>
    <lineage>
        <taxon>Bacteria</taxon>
        <taxon>Pseudomonadati</taxon>
        <taxon>Pseudomonadota</taxon>
        <taxon>Alphaproteobacteria</taxon>
        <taxon>Acetobacterales</taxon>
        <taxon>Acetobacteraceae</taxon>
    </lineage>
</organism>
<dbReference type="InterPro" id="IPR002364">
    <property type="entry name" value="Quin_OxRdtase/zeta-crystal_CS"/>
</dbReference>
<dbReference type="PROSITE" id="PS01162">
    <property type="entry name" value="QOR_ZETA_CRYSTAL"/>
    <property type="match status" value="1"/>
</dbReference>
<proteinExistence type="predicted"/>
<dbReference type="InterPro" id="IPR014189">
    <property type="entry name" value="Quinone_OxRdtase_PIG3"/>
</dbReference>
<keyword evidence="1" id="KW-0521">NADP</keyword>
<accession>A0A318MXX1</accession>
<dbReference type="PANTHER" id="PTHR48106">
    <property type="entry name" value="QUINONE OXIDOREDUCTASE PIG3-RELATED"/>
    <property type="match status" value="1"/>
</dbReference>
<dbReference type="Gene3D" id="3.40.50.720">
    <property type="entry name" value="NAD(P)-binding Rossmann-like Domain"/>
    <property type="match status" value="1"/>
</dbReference>
<protein>
    <submittedName>
        <fullName evidence="4">NAD(P)H-quinone oxidoreductase</fullName>
    </submittedName>
</protein>
<dbReference type="Proteomes" id="UP000247565">
    <property type="component" value="Unassembled WGS sequence"/>
</dbReference>
<dbReference type="InterPro" id="IPR011032">
    <property type="entry name" value="GroES-like_sf"/>
</dbReference>
<name>A0A318MXX1_9PROT</name>
<dbReference type="EMBL" id="QGLT01000002">
    <property type="protein sequence ID" value="PXZ00869.1"/>
    <property type="molecule type" value="Genomic_DNA"/>
</dbReference>
<evidence type="ECO:0000313" key="5">
    <source>
        <dbReference type="Proteomes" id="UP000247565"/>
    </source>
</evidence>
<evidence type="ECO:0000259" key="3">
    <source>
        <dbReference type="SMART" id="SM00829"/>
    </source>
</evidence>
<dbReference type="GO" id="GO:0016651">
    <property type="term" value="F:oxidoreductase activity, acting on NAD(P)H"/>
    <property type="evidence" value="ECO:0007669"/>
    <property type="project" value="TreeGrafter"/>
</dbReference>
<dbReference type="Pfam" id="PF00107">
    <property type="entry name" value="ADH_zinc_N"/>
    <property type="match status" value="1"/>
</dbReference>
<dbReference type="PANTHER" id="PTHR48106:SF8">
    <property type="entry name" value="OS02G0805600 PROTEIN"/>
    <property type="match status" value="1"/>
</dbReference>
<keyword evidence="5" id="KW-1185">Reference proteome</keyword>
<dbReference type="GO" id="GO:0070402">
    <property type="term" value="F:NADPH binding"/>
    <property type="evidence" value="ECO:0007669"/>
    <property type="project" value="TreeGrafter"/>
</dbReference>
<dbReference type="Gene3D" id="3.90.180.10">
    <property type="entry name" value="Medium-chain alcohol dehydrogenases, catalytic domain"/>
    <property type="match status" value="1"/>
</dbReference>
<dbReference type="CDD" id="cd05276">
    <property type="entry name" value="p53_inducible_oxidoreductase"/>
    <property type="match status" value="1"/>
</dbReference>
<dbReference type="Pfam" id="PF08240">
    <property type="entry name" value="ADH_N"/>
    <property type="match status" value="1"/>
</dbReference>
<dbReference type="AlphaFoldDB" id="A0A318MXX1"/>
<keyword evidence="2" id="KW-0560">Oxidoreductase</keyword>
<dbReference type="GO" id="GO:0008270">
    <property type="term" value="F:zinc ion binding"/>
    <property type="evidence" value="ECO:0007669"/>
    <property type="project" value="InterPro"/>
</dbReference>
<evidence type="ECO:0000313" key="4">
    <source>
        <dbReference type="EMBL" id="PXZ00869.1"/>
    </source>
</evidence>
<dbReference type="SUPFAM" id="SSF51735">
    <property type="entry name" value="NAD(P)-binding Rossmann-fold domains"/>
    <property type="match status" value="1"/>
</dbReference>